<evidence type="ECO:0000313" key="2">
    <source>
        <dbReference type="Proteomes" id="UP001597374"/>
    </source>
</evidence>
<keyword evidence="2" id="KW-1185">Reference proteome</keyword>
<dbReference type="Proteomes" id="UP001597374">
    <property type="component" value="Unassembled WGS sequence"/>
</dbReference>
<accession>A0ABW5D0Y1</accession>
<comment type="caution">
    <text evidence="1">The sequence shown here is derived from an EMBL/GenBank/DDBJ whole genome shotgun (WGS) entry which is preliminary data.</text>
</comment>
<dbReference type="RefSeq" id="WP_250430156.1">
    <property type="nucleotide sequence ID" value="NZ_JALPRR010000003.1"/>
</dbReference>
<sequence>MLLGTLLVGACQPKNEEVKREQVNPRELEAATDSVANTNKDGTATTHTFNDPDFVLPQPVMQYLAAHYAGWEKPMLSAEASRQPEETTQGPFVLNGDFNGDGQQDQVFQLQHKNKVLILATWQQQNGKIAAQELEQQKLPNQAGEFKSLYTLSLIKAGSKLQHIKTKAVTTAPHDAVAVALPDRETIYAWDGTTFSAYTSADAD</sequence>
<organism evidence="1 2">
    <name type="scientific">Pontibacter ruber</name>
    <dbReference type="NCBI Taxonomy" id="1343895"/>
    <lineage>
        <taxon>Bacteria</taxon>
        <taxon>Pseudomonadati</taxon>
        <taxon>Bacteroidota</taxon>
        <taxon>Cytophagia</taxon>
        <taxon>Cytophagales</taxon>
        <taxon>Hymenobacteraceae</taxon>
        <taxon>Pontibacter</taxon>
    </lineage>
</organism>
<evidence type="ECO:0008006" key="3">
    <source>
        <dbReference type="Google" id="ProtNLM"/>
    </source>
</evidence>
<gene>
    <name evidence="1" type="ORF">ACFSKP_13210</name>
</gene>
<dbReference type="EMBL" id="JBHUIM010000002">
    <property type="protein sequence ID" value="MFD2247220.1"/>
    <property type="molecule type" value="Genomic_DNA"/>
</dbReference>
<evidence type="ECO:0000313" key="1">
    <source>
        <dbReference type="EMBL" id="MFD2247220.1"/>
    </source>
</evidence>
<proteinExistence type="predicted"/>
<protein>
    <recommendedName>
        <fullName evidence="3">VCBS repeat-containing protein</fullName>
    </recommendedName>
</protein>
<name>A0ABW5D0Y1_9BACT</name>
<reference evidence="2" key="1">
    <citation type="journal article" date="2019" name="Int. J. Syst. Evol. Microbiol.">
        <title>The Global Catalogue of Microorganisms (GCM) 10K type strain sequencing project: providing services to taxonomists for standard genome sequencing and annotation.</title>
        <authorList>
            <consortium name="The Broad Institute Genomics Platform"/>
            <consortium name="The Broad Institute Genome Sequencing Center for Infectious Disease"/>
            <person name="Wu L."/>
            <person name="Ma J."/>
        </authorList>
    </citation>
    <scope>NUCLEOTIDE SEQUENCE [LARGE SCALE GENOMIC DNA]</scope>
    <source>
        <strain evidence="2">CGMCC 4.1782</strain>
    </source>
</reference>